<dbReference type="EMBL" id="AP025523">
    <property type="protein sequence ID" value="BDE06693.1"/>
    <property type="molecule type" value="Genomic_DNA"/>
</dbReference>
<evidence type="ECO:0000313" key="2">
    <source>
        <dbReference type="Proteomes" id="UP001317532"/>
    </source>
</evidence>
<dbReference type="Gene3D" id="3.30.530.20">
    <property type="match status" value="1"/>
</dbReference>
<dbReference type="InterPro" id="IPR023393">
    <property type="entry name" value="START-like_dom_sf"/>
</dbReference>
<evidence type="ECO:0000313" key="1">
    <source>
        <dbReference type="EMBL" id="BDE06693.1"/>
    </source>
</evidence>
<dbReference type="Proteomes" id="UP001317532">
    <property type="component" value="Chromosome"/>
</dbReference>
<accession>A0AAN1XWI5</accession>
<reference evidence="1 2" key="1">
    <citation type="journal article" date="2022" name="ISME Commun">
        <title>Vulcanimicrobium alpinus gen. nov. sp. nov., the first cultivated representative of the candidate phylum 'Eremiobacterota', is a metabolically versatile aerobic anoxygenic phototroph.</title>
        <authorList>
            <person name="Yabe S."/>
            <person name="Muto K."/>
            <person name="Abe K."/>
            <person name="Yokota A."/>
            <person name="Staudigel H."/>
            <person name="Tebo B.M."/>
        </authorList>
    </citation>
    <scope>NUCLEOTIDE SEQUENCE [LARGE SCALE GENOMIC DNA]</scope>
    <source>
        <strain evidence="1 2">WC8-2</strain>
    </source>
</reference>
<evidence type="ECO:0008006" key="3">
    <source>
        <dbReference type="Google" id="ProtNLM"/>
    </source>
</evidence>
<proteinExistence type="predicted"/>
<protein>
    <recommendedName>
        <fullName evidence="3">SRPBCC family protein</fullName>
    </recommendedName>
</protein>
<name>A0AAN1XWI5_UNVUL</name>
<gene>
    <name evidence="1" type="ORF">WPS_19690</name>
</gene>
<sequence>MALSSVSVDRPSARALHRCQDLASPARTAFDLACEVEKWPVWLSFIRSARRVAADEPLALGSEVAIRSNVPGDDEELFEVDRFIPGHQLSLVGAFSVRRRIDIRVEQKSERSRVVVRVDYPTYGGFVGKVIDRLTRRRRLDAALNDALIHFKGLCEFEREPDALLSDF</sequence>
<organism evidence="1 2">
    <name type="scientific">Vulcanimicrobium alpinum</name>
    <dbReference type="NCBI Taxonomy" id="3016050"/>
    <lineage>
        <taxon>Bacteria</taxon>
        <taxon>Bacillati</taxon>
        <taxon>Vulcanimicrobiota</taxon>
        <taxon>Vulcanimicrobiia</taxon>
        <taxon>Vulcanimicrobiales</taxon>
        <taxon>Vulcanimicrobiaceae</taxon>
        <taxon>Vulcanimicrobium</taxon>
    </lineage>
</organism>
<dbReference type="RefSeq" id="WP_317994342.1">
    <property type="nucleotide sequence ID" value="NZ_AP025523.1"/>
</dbReference>
<dbReference type="KEGG" id="vab:WPS_19690"/>
<keyword evidence="2" id="KW-1185">Reference proteome</keyword>
<dbReference type="SUPFAM" id="SSF55961">
    <property type="entry name" value="Bet v1-like"/>
    <property type="match status" value="1"/>
</dbReference>
<dbReference type="AlphaFoldDB" id="A0AAN1XWI5"/>